<dbReference type="EMBL" id="AYYO01000012">
    <property type="protein sequence ID" value="KRM55820.1"/>
    <property type="molecule type" value="Genomic_DNA"/>
</dbReference>
<gene>
    <name evidence="1" type="ORF">FC18_GL001015</name>
</gene>
<dbReference type="OrthoDB" id="2329002at2"/>
<proteinExistence type="predicted"/>
<protein>
    <submittedName>
        <fullName evidence="1">Uncharacterized protein</fullName>
    </submittedName>
</protein>
<organism evidence="1 2">
    <name type="scientific">Lacticaseibacillus sharpeae JCM 1186 = DSM 20505</name>
    <dbReference type="NCBI Taxonomy" id="1291052"/>
    <lineage>
        <taxon>Bacteria</taxon>
        <taxon>Bacillati</taxon>
        <taxon>Bacillota</taxon>
        <taxon>Bacilli</taxon>
        <taxon>Lactobacillales</taxon>
        <taxon>Lactobacillaceae</taxon>
        <taxon>Lacticaseibacillus</taxon>
    </lineage>
</organism>
<reference evidence="1 2" key="1">
    <citation type="journal article" date="2015" name="Genome Announc.">
        <title>Expanding the biotechnology potential of lactobacilli through comparative genomics of 213 strains and associated genera.</title>
        <authorList>
            <person name="Sun Z."/>
            <person name="Harris H.M."/>
            <person name="McCann A."/>
            <person name="Guo C."/>
            <person name="Argimon S."/>
            <person name="Zhang W."/>
            <person name="Yang X."/>
            <person name="Jeffery I.B."/>
            <person name="Cooney J.C."/>
            <person name="Kagawa T.F."/>
            <person name="Liu W."/>
            <person name="Song Y."/>
            <person name="Salvetti E."/>
            <person name="Wrobel A."/>
            <person name="Rasinkangas P."/>
            <person name="Parkhill J."/>
            <person name="Rea M.C."/>
            <person name="O'Sullivan O."/>
            <person name="Ritari J."/>
            <person name="Douillard F.P."/>
            <person name="Paul Ross R."/>
            <person name="Yang R."/>
            <person name="Briner A.E."/>
            <person name="Felis G.E."/>
            <person name="de Vos W.M."/>
            <person name="Barrangou R."/>
            <person name="Klaenhammer T.R."/>
            <person name="Caufield P.W."/>
            <person name="Cui Y."/>
            <person name="Zhang H."/>
            <person name="O'Toole P.W."/>
        </authorList>
    </citation>
    <scope>NUCLEOTIDE SEQUENCE [LARGE SCALE GENOMIC DNA]</scope>
    <source>
        <strain evidence="1 2">DSM 20505</strain>
    </source>
</reference>
<dbReference type="Proteomes" id="UP000051679">
    <property type="component" value="Unassembled WGS sequence"/>
</dbReference>
<name>A0A0R1ZY00_9LACO</name>
<keyword evidence="2" id="KW-1185">Reference proteome</keyword>
<evidence type="ECO:0000313" key="2">
    <source>
        <dbReference type="Proteomes" id="UP000051679"/>
    </source>
</evidence>
<sequence>MSNTDVQRERLLANTKTWIHDFQGNISPFMVGAHENTASNMVPDVLTALTEYMYDEFGRDQRRWTGATMRQALDELLPIWTDKYGVNVFELTDFIEDYFMYLEDSHHLNNAATLVGAADDTTYGLEFADGQGDDDGLQADLEQPVAMVAAARHLPVPIGEQETVAFMNKYAAEIVLLADDLTLKEAVSLSMPADATDLKQFAHDFYRDYVLPDLDIEGMLADAGMPPLTDDEDKSKLSENDILMTMVEQSLMNDSTPLSQDQRTQLASRIDGDPMLTPAAQRRFVERHQAVMEQYFGVPAAKTVPHNKHGKVIDFATAKRRLEAASKANNE</sequence>
<accession>A0A0R1ZY00</accession>
<dbReference type="PATRIC" id="fig|1291052.5.peg.1026"/>
<evidence type="ECO:0000313" key="1">
    <source>
        <dbReference type="EMBL" id="KRM55820.1"/>
    </source>
</evidence>
<dbReference type="RefSeq" id="WP_054680542.1">
    <property type="nucleotide sequence ID" value="NZ_AYYO01000012.1"/>
</dbReference>
<dbReference type="AlphaFoldDB" id="A0A0R1ZY00"/>
<comment type="caution">
    <text evidence="1">The sequence shown here is derived from an EMBL/GenBank/DDBJ whole genome shotgun (WGS) entry which is preliminary data.</text>
</comment>
<dbReference type="STRING" id="1291052.FC18_GL001015"/>